<dbReference type="SUPFAM" id="SSF56796">
    <property type="entry name" value="Dehydroquinate synthase-like"/>
    <property type="match status" value="1"/>
</dbReference>
<dbReference type="Gene3D" id="1.20.1090.10">
    <property type="entry name" value="Dehydroquinate synthase-like - alpha domain"/>
    <property type="match status" value="1"/>
</dbReference>
<protein>
    <submittedName>
        <fullName evidence="5">Iron-containing alcohol dehydrogenase</fullName>
    </submittedName>
</protein>
<evidence type="ECO:0000313" key="5">
    <source>
        <dbReference type="EMBL" id="QEV16629.1"/>
    </source>
</evidence>
<dbReference type="GO" id="GO:0004022">
    <property type="term" value="F:alcohol dehydrogenase (NAD+) activity"/>
    <property type="evidence" value="ECO:0007669"/>
    <property type="project" value="TreeGrafter"/>
</dbReference>
<dbReference type="InterPro" id="IPR039697">
    <property type="entry name" value="Alcohol_dehydrogenase_Fe"/>
</dbReference>
<dbReference type="Gene3D" id="3.40.50.1970">
    <property type="match status" value="1"/>
</dbReference>
<accession>A0A5J6H9C2</accession>
<keyword evidence="1" id="KW-0560">Oxidoreductase</keyword>
<dbReference type="Pfam" id="PF25137">
    <property type="entry name" value="ADH_Fe_C"/>
    <property type="match status" value="1"/>
</dbReference>
<evidence type="ECO:0000259" key="3">
    <source>
        <dbReference type="Pfam" id="PF00465"/>
    </source>
</evidence>
<gene>
    <name evidence="5" type="ORF">CP975_03125</name>
</gene>
<feature type="compositionally biased region" description="Basic residues" evidence="2">
    <location>
        <begin position="23"/>
        <end position="37"/>
    </location>
</feature>
<dbReference type="Proteomes" id="UP000326553">
    <property type="component" value="Chromosome"/>
</dbReference>
<dbReference type="PANTHER" id="PTHR11496:SF103">
    <property type="entry name" value="DEHYDROGENASE, PUTATIVE-RELATED"/>
    <property type="match status" value="1"/>
</dbReference>
<dbReference type="GO" id="GO:0046872">
    <property type="term" value="F:metal ion binding"/>
    <property type="evidence" value="ECO:0007669"/>
    <property type="project" value="InterPro"/>
</dbReference>
<proteinExistence type="predicted"/>
<organism evidence="5 6">
    <name type="scientific">Streptomyces alboniger</name>
    <dbReference type="NCBI Taxonomy" id="132473"/>
    <lineage>
        <taxon>Bacteria</taxon>
        <taxon>Bacillati</taxon>
        <taxon>Actinomycetota</taxon>
        <taxon>Actinomycetes</taxon>
        <taxon>Kitasatosporales</taxon>
        <taxon>Streptomycetaceae</taxon>
        <taxon>Streptomyces</taxon>
        <taxon>Streptomyces aurantiacus group</taxon>
    </lineage>
</organism>
<evidence type="ECO:0000313" key="6">
    <source>
        <dbReference type="Proteomes" id="UP000326553"/>
    </source>
</evidence>
<dbReference type="InterPro" id="IPR035873">
    <property type="entry name" value="PhpC"/>
</dbReference>
<dbReference type="GO" id="GO:0017000">
    <property type="term" value="P:antibiotic biosynthetic process"/>
    <property type="evidence" value="ECO:0007669"/>
    <property type="project" value="InterPro"/>
</dbReference>
<dbReference type="CDD" id="cd08182">
    <property type="entry name" value="HEPD"/>
    <property type="match status" value="1"/>
</dbReference>
<evidence type="ECO:0000256" key="1">
    <source>
        <dbReference type="ARBA" id="ARBA00023002"/>
    </source>
</evidence>
<dbReference type="PANTHER" id="PTHR11496">
    <property type="entry name" value="ALCOHOL DEHYDROGENASE"/>
    <property type="match status" value="1"/>
</dbReference>
<feature type="region of interest" description="Disordered" evidence="2">
    <location>
        <begin position="1"/>
        <end position="43"/>
    </location>
</feature>
<feature type="domain" description="Fe-containing alcohol dehydrogenase-like C-terminal" evidence="4">
    <location>
        <begin position="229"/>
        <end position="322"/>
    </location>
</feature>
<keyword evidence="6" id="KW-1185">Reference proteome</keyword>
<dbReference type="Pfam" id="PF00465">
    <property type="entry name" value="Fe-ADH"/>
    <property type="match status" value="1"/>
</dbReference>
<dbReference type="EMBL" id="CP023695">
    <property type="protein sequence ID" value="QEV16629.1"/>
    <property type="molecule type" value="Genomic_DNA"/>
</dbReference>
<evidence type="ECO:0000256" key="2">
    <source>
        <dbReference type="SAM" id="MobiDB-lite"/>
    </source>
</evidence>
<dbReference type="KEGG" id="salw:CP975_03125"/>
<dbReference type="AlphaFoldDB" id="A0A5J6H9C2"/>
<dbReference type="InterPro" id="IPR056798">
    <property type="entry name" value="ADH_Fe_C"/>
</dbReference>
<reference evidence="5 6" key="1">
    <citation type="submission" date="2017-09" db="EMBL/GenBank/DDBJ databases">
        <authorList>
            <person name="Lee N."/>
            <person name="Cho B.-K."/>
        </authorList>
    </citation>
    <scope>NUCLEOTIDE SEQUENCE [LARGE SCALE GENOMIC DNA]</scope>
    <source>
        <strain evidence="5 6">ATCC 12461</strain>
    </source>
</reference>
<feature type="domain" description="Alcohol dehydrogenase iron-type/glycerol dehydrogenase GldA" evidence="3">
    <location>
        <begin position="63"/>
        <end position="214"/>
    </location>
</feature>
<evidence type="ECO:0000259" key="4">
    <source>
        <dbReference type="Pfam" id="PF25137"/>
    </source>
</evidence>
<sequence>MRLPRRAHPRGSPPEGHGLDRPRGHRAAFPRGGHRRTGTGAAARREHLVTVPHGGRSTSVTAYRGAAAGLPALCAGRRPLVVASDRALRRADVHAWLPAEAEVFTEFHPNPTVEQALEAARLRHAWGADLVVGIGGGSALDVAKAACLLPRDADAAGQVVAGTLDPAERVTLLLVPTTAGTGSEVTQFATLYQEGRKVSLDTPHARADLAVVDPALTDSCPAELTWSCAFDTLAHAVESLWSIRSTRRSREHAVAALERLVPVLRQAGAAPDPAERDALSRAATDAGRAIDITRTTAAHALSYPLTSRLGVPHGLACALNLTWLAPLVEAAGADEILDPRGPGAVEAALEALRAACGVTAGGLGPFVTELVTRRMPATAWRRPDADTALVDQLVAEGMSSNRMAGMPITLERARVRAGLVSALGAAPARTEDACYA</sequence>
<dbReference type="InterPro" id="IPR001670">
    <property type="entry name" value="ADH_Fe/GldA"/>
</dbReference>
<name>A0A5J6H9C2_STRAD</name>
<dbReference type="OrthoDB" id="323926at2"/>